<gene>
    <name evidence="1" type="ORF">JFN94_03930</name>
</gene>
<proteinExistence type="predicted"/>
<sequence>MKTHIKDAIRSASAMLALFAYVGIAPAYACTIGEPVRISLPLNGIDVSNADRLRIADAVIEAKKWPGVEVQAVVIPGAYTKERSGEQLKDERATDAVAYLKQLGIKSENIIVEKKTFTDEMVRKSDGTLDLYQIDTELVPLCPGGCQKLCDDPRVTPRSRAIQ</sequence>
<dbReference type="EMBL" id="CP066769">
    <property type="protein sequence ID" value="QQK03330.1"/>
    <property type="molecule type" value="Genomic_DNA"/>
</dbReference>
<dbReference type="KEGG" id="bann:JFN94_03930"/>
<accession>A0A7T7AHZ2</accession>
<name>A0A7T7AHZ2_9BURK</name>
<evidence type="ECO:0000313" key="1">
    <source>
        <dbReference type="EMBL" id="QQK03330.1"/>
    </source>
</evidence>
<organism evidence="1 2">
    <name type="scientific">Burkholderia anthina</name>
    <dbReference type="NCBI Taxonomy" id="179879"/>
    <lineage>
        <taxon>Bacteria</taxon>
        <taxon>Pseudomonadati</taxon>
        <taxon>Pseudomonadota</taxon>
        <taxon>Betaproteobacteria</taxon>
        <taxon>Burkholderiales</taxon>
        <taxon>Burkholderiaceae</taxon>
        <taxon>Burkholderia</taxon>
        <taxon>Burkholderia cepacia complex</taxon>
    </lineage>
</organism>
<protein>
    <recommendedName>
        <fullName evidence="3">OmpA-like domain-containing protein</fullName>
    </recommendedName>
</protein>
<reference evidence="1 2" key="1">
    <citation type="submission" date="2020-12" db="EMBL/GenBank/DDBJ databases">
        <title>Complete genome sequence of Burkholderia anthina BJQ0011.</title>
        <authorList>
            <person name="Xu Y."/>
        </authorList>
    </citation>
    <scope>NUCLEOTIDE SEQUENCE [LARGE SCALE GENOMIC DNA]</scope>
    <source>
        <strain evidence="1 2">BJQ0011</strain>
    </source>
</reference>
<dbReference type="Proteomes" id="UP000596205">
    <property type="component" value="Chromosome 1"/>
</dbReference>
<evidence type="ECO:0000313" key="2">
    <source>
        <dbReference type="Proteomes" id="UP000596205"/>
    </source>
</evidence>
<evidence type="ECO:0008006" key="3">
    <source>
        <dbReference type="Google" id="ProtNLM"/>
    </source>
</evidence>
<dbReference type="RefSeq" id="WP_124830239.1">
    <property type="nucleotide sequence ID" value="NZ_CADEPR010000033.1"/>
</dbReference>
<dbReference type="AlphaFoldDB" id="A0A7T7AHZ2"/>